<organism evidence="1 2">
    <name type="scientific">Selenomonas ruminis</name>
    <dbReference type="NCBI Taxonomy" id="2593411"/>
    <lineage>
        <taxon>Bacteria</taxon>
        <taxon>Bacillati</taxon>
        <taxon>Bacillota</taxon>
        <taxon>Negativicutes</taxon>
        <taxon>Selenomonadales</taxon>
        <taxon>Selenomonadaceae</taxon>
        <taxon>Selenomonas</taxon>
    </lineage>
</organism>
<gene>
    <name evidence="1" type="ORF">FZ040_12055</name>
</gene>
<evidence type="ECO:0008006" key="3">
    <source>
        <dbReference type="Google" id="ProtNLM"/>
    </source>
</evidence>
<proteinExistence type="predicted"/>
<dbReference type="RefSeq" id="WP_149172217.1">
    <property type="nucleotide sequence ID" value="NZ_VTOY01000015.1"/>
</dbReference>
<evidence type="ECO:0000313" key="2">
    <source>
        <dbReference type="Proteomes" id="UP000323646"/>
    </source>
</evidence>
<evidence type="ECO:0000313" key="1">
    <source>
        <dbReference type="EMBL" id="TYZ20344.1"/>
    </source>
</evidence>
<comment type="caution">
    <text evidence="1">The sequence shown here is derived from an EMBL/GenBank/DDBJ whole genome shotgun (WGS) entry which is preliminary data.</text>
</comment>
<dbReference type="AlphaFoldDB" id="A0A5D6W0S3"/>
<dbReference type="EMBL" id="VTOY01000015">
    <property type="protein sequence ID" value="TYZ20344.1"/>
    <property type="molecule type" value="Genomic_DNA"/>
</dbReference>
<reference evidence="1 2" key="1">
    <citation type="submission" date="2019-08" db="EMBL/GenBank/DDBJ databases">
        <title>Selenomonas sp. mPRGC5 and Selenomonas sp. mPRGC8 isolated from ruminal fluid of dairy goat (Capra hircus).</title>
        <authorList>
            <person name="Poothong S."/>
            <person name="Nuengjamnong C."/>
            <person name="Tanasupawat S."/>
        </authorList>
    </citation>
    <scope>NUCLEOTIDE SEQUENCE [LARGE SCALE GENOMIC DNA]</scope>
    <source>
        <strain evidence="2">mPRGC5</strain>
    </source>
</reference>
<accession>A0A5D6W0S3</accession>
<dbReference type="Proteomes" id="UP000323646">
    <property type="component" value="Unassembled WGS sequence"/>
</dbReference>
<sequence>MFNVNKKVIGELEKCYSLAMLHYQGKDHFLCAAEKVNNCYLISLEGEIEETVWEGPGGVMTMVQVPGTDGQFLATRKFYSPNDSKEASIVVVTPKGKNDWEVRTLCDLPFVHRFDILQAGGKNYILACALKSDHEYKEDWRFPGKLFVAELPVDLSAFNDDNQLQLTPIKDNMLKNHGYYRHYEADGSTSGIVSFDGGVLQVFPPQAAGGSWRIEELITDAASDAVLMDLNGDGEEELCAIAPFHGDTVNIYEKKNGKFELAYTHPEKLEFLHAIFGGDICGKPTWIIGNRKGDRLLLAFTHGADGYEAQELDRGRGSANVLHYVYEGKDIIIGANRETNEIARYELTE</sequence>
<dbReference type="OrthoDB" id="95664at2"/>
<keyword evidence="2" id="KW-1185">Reference proteome</keyword>
<protein>
    <recommendedName>
        <fullName evidence="3">VCBS repeat-containing protein</fullName>
    </recommendedName>
</protein>
<name>A0A5D6W0S3_9FIRM</name>